<proteinExistence type="predicted"/>
<dbReference type="PANTHER" id="PTHR39341:SF1">
    <property type="entry name" value="DUF1858 DOMAIN-CONTAINING PROTEIN"/>
    <property type="match status" value="1"/>
</dbReference>
<sequence length="67" mass="6943">MAKIEITKDMLVGDIVNNIEGAAGALMESGMHCLGCPASQSESLENACMVHGLNVDEVLAKVNAAVQ</sequence>
<accession>A0A1I7H7K4</accession>
<dbReference type="Pfam" id="PF08984">
    <property type="entry name" value="DUF1858"/>
    <property type="match status" value="1"/>
</dbReference>
<dbReference type="InterPro" id="IPR038062">
    <property type="entry name" value="ScdA-like_N_sf"/>
</dbReference>
<keyword evidence="3" id="KW-1185">Reference proteome</keyword>
<evidence type="ECO:0000313" key="2">
    <source>
        <dbReference type="EMBL" id="SFU56678.1"/>
    </source>
</evidence>
<protein>
    <submittedName>
        <fullName evidence="2">Hydroxylamine reductase</fullName>
    </submittedName>
</protein>
<dbReference type="Gene3D" id="1.10.3910.10">
    <property type="entry name" value="SP0561-like"/>
    <property type="match status" value="1"/>
</dbReference>
<dbReference type="NCBIfam" id="TIGR03980">
    <property type="entry name" value="prismane_assoc"/>
    <property type="match status" value="1"/>
</dbReference>
<reference evidence="2 3" key="1">
    <citation type="submission" date="2016-10" db="EMBL/GenBank/DDBJ databases">
        <authorList>
            <person name="de Groot N.N."/>
        </authorList>
    </citation>
    <scope>NUCLEOTIDE SEQUENCE [LARGE SCALE GENOMIC DNA]</scope>
    <source>
        <strain evidence="2 3">KHGC13</strain>
    </source>
</reference>
<dbReference type="PANTHER" id="PTHR39341">
    <property type="entry name" value="BSL7085 PROTEIN"/>
    <property type="match status" value="1"/>
</dbReference>
<evidence type="ECO:0000259" key="1">
    <source>
        <dbReference type="Pfam" id="PF08984"/>
    </source>
</evidence>
<dbReference type="AlphaFoldDB" id="A0A1I7H7K4"/>
<dbReference type="EMBL" id="FPBT01000013">
    <property type="protein sequence ID" value="SFU56678.1"/>
    <property type="molecule type" value="Genomic_DNA"/>
</dbReference>
<gene>
    <name evidence="2" type="ORF">SAMN05216508_11315</name>
</gene>
<dbReference type="RefSeq" id="WP_173327986.1">
    <property type="nucleotide sequence ID" value="NZ_CACVNK010000028.1"/>
</dbReference>
<dbReference type="InterPro" id="IPR015077">
    <property type="entry name" value="DUF1858"/>
</dbReference>
<organism evidence="2 3">
    <name type="scientific">Eubacterium pyruvativorans</name>
    <dbReference type="NCBI Taxonomy" id="155865"/>
    <lineage>
        <taxon>Bacteria</taxon>
        <taxon>Bacillati</taxon>
        <taxon>Bacillota</taxon>
        <taxon>Clostridia</taxon>
        <taxon>Eubacteriales</taxon>
        <taxon>Eubacteriaceae</taxon>
        <taxon>Eubacterium</taxon>
    </lineage>
</organism>
<name>A0A1I7H7K4_9FIRM</name>
<evidence type="ECO:0000313" key="3">
    <source>
        <dbReference type="Proteomes" id="UP000198817"/>
    </source>
</evidence>
<dbReference type="SUPFAM" id="SSF140683">
    <property type="entry name" value="SP0561-like"/>
    <property type="match status" value="1"/>
</dbReference>
<dbReference type="STRING" id="155865.SAMN05216515_11415"/>
<dbReference type="GeneID" id="78353741"/>
<dbReference type="InterPro" id="IPR023883">
    <property type="entry name" value="CHP03980_redox-disulphide"/>
</dbReference>
<dbReference type="Proteomes" id="UP000198817">
    <property type="component" value="Unassembled WGS sequence"/>
</dbReference>
<feature type="domain" description="DUF1858" evidence="1">
    <location>
        <begin position="6"/>
        <end position="58"/>
    </location>
</feature>